<comment type="caution">
    <text evidence="3">The sequence shown here is derived from an EMBL/GenBank/DDBJ whole genome shotgun (WGS) entry which is preliminary data.</text>
</comment>
<keyword evidence="2" id="KW-1133">Transmembrane helix</keyword>
<gene>
    <name evidence="3" type="ORF">B0J13DRAFT_177112</name>
</gene>
<feature type="transmembrane region" description="Helical" evidence="2">
    <location>
        <begin position="63"/>
        <end position="86"/>
    </location>
</feature>
<feature type="region of interest" description="Disordered" evidence="1">
    <location>
        <begin position="143"/>
        <end position="167"/>
    </location>
</feature>
<dbReference type="AlphaFoldDB" id="A0A9P9F9C5"/>
<accession>A0A9P9F9C5</accession>
<reference evidence="3" key="1">
    <citation type="journal article" date="2021" name="Nat. Commun.">
        <title>Genetic determinants of endophytism in the Arabidopsis root mycobiome.</title>
        <authorList>
            <person name="Mesny F."/>
            <person name="Miyauchi S."/>
            <person name="Thiergart T."/>
            <person name="Pickel B."/>
            <person name="Atanasova L."/>
            <person name="Karlsson M."/>
            <person name="Huettel B."/>
            <person name="Barry K.W."/>
            <person name="Haridas S."/>
            <person name="Chen C."/>
            <person name="Bauer D."/>
            <person name="Andreopoulos W."/>
            <person name="Pangilinan J."/>
            <person name="LaButti K."/>
            <person name="Riley R."/>
            <person name="Lipzen A."/>
            <person name="Clum A."/>
            <person name="Drula E."/>
            <person name="Henrissat B."/>
            <person name="Kohler A."/>
            <person name="Grigoriev I.V."/>
            <person name="Martin F.M."/>
            <person name="Hacquard S."/>
        </authorList>
    </citation>
    <scope>NUCLEOTIDE SEQUENCE</scope>
    <source>
        <strain evidence="3">MPI-CAGE-AT-0021</strain>
    </source>
</reference>
<keyword evidence="4" id="KW-1185">Reference proteome</keyword>
<evidence type="ECO:0000313" key="4">
    <source>
        <dbReference type="Proteomes" id="UP000717696"/>
    </source>
</evidence>
<proteinExistence type="predicted"/>
<evidence type="ECO:0000256" key="2">
    <source>
        <dbReference type="SAM" id="Phobius"/>
    </source>
</evidence>
<name>A0A9P9F9C5_9HYPO</name>
<dbReference type="EMBL" id="JAGMUU010000003">
    <property type="protein sequence ID" value="KAH7157703.1"/>
    <property type="molecule type" value="Genomic_DNA"/>
</dbReference>
<protein>
    <submittedName>
        <fullName evidence="3">Uncharacterized protein</fullName>
    </submittedName>
</protein>
<dbReference type="PROSITE" id="PS51257">
    <property type="entry name" value="PROKAR_LIPOPROTEIN"/>
    <property type="match status" value="1"/>
</dbReference>
<keyword evidence="2" id="KW-0472">Membrane</keyword>
<dbReference type="Proteomes" id="UP000717696">
    <property type="component" value="Unassembled WGS sequence"/>
</dbReference>
<evidence type="ECO:0000256" key="1">
    <source>
        <dbReference type="SAM" id="MobiDB-lite"/>
    </source>
</evidence>
<sequence>MKILPLLVGPSAFAGCLRSRNSPPENSQGRARRQRPRLFGTRREGSSLLLLHRLTEPAYLENFIRLAVASVFRACISAALGFVPFFRVRHLKRRCRNFGFLLPLRNLPNQAAGVFLVAPALRLRASQAASPRFFHATINSNRQSFNPSIRHPTAKSQPPPKQPQPEACIQVPQVRFSQVRKPETLPARTALTAVPIRAPK</sequence>
<keyword evidence="2" id="KW-0812">Transmembrane</keyword>
<organism evidence="3 4">
    <name type="scientific">Dactylonectria estremocensis</name>
    <dbReference type="NCBI Taxonomy" id="1079267"/>
    <lineage>
        <taxon>Eukaryota</taxon>
        <taxon>Fungi</taxon>
        <taxon>Dikarya</taxon>
        <taxon>Ascomycota</taxon>
        <taxon>Pezizomycotina</taxon>
        <taxon>Sordariomycetes</taxon>
        <taxon>Hypocreomycetidae</taxon>
        <taxon>Hypocreales</taxon>
        <taxon>Nectriaceae</taxon>
        <taxon>Dactylonectria</taxon>
    </lineage>
</organism>
<evidence type="ECO:0000313" key="3">
    <source>
        <dbReference type="EMBL" id="KAH7157703.1"/>
    </source>
</evidence>